<proteinExistence type="predicted"/>
<dbReference type="RefSeq" id="WP_200091622.1">
    <property type="nucleotide sequence ID" value="NZ_JADVKH010000037.1"/>
</dbReference>
<comment type="caution">
    <text evidence="1">The sequence shown here is derived from an EMBL/GenBank/DDBJ whole genome shotgun (WGS) entry which is preliminary data.</text>
</comment>
<evidence type="ECO:0000313" key="2">
    <source>
        <dbReference type="Proteomes" id="UP000808215"/>
    </source>
</evidence>
<accession>A0ABS1AXC6</accession>
<dbReference type="EMBL" id="JADVKH010000037">
    <property type="protein sequence ID" value="MBJ9688814.1"/>
    <property type="molecule type" value="Genomic_DNA"/>
</dbReference>
<evidence type="ECO:0008006" key="3">
    <source>
        <dbReference type="Google" id="ProtNLM"/>
    </source>
</evidence>
<gene>
    <name evidence="1" type="ORF">I5589_17215</name>
</gene>
<dbReference type="Proteomes" id="UP000808215">
    <property type="component" value="Unassembled WGS sequence"/>
</dbReference>
<organism evidence="1 2">
    <name type="scientific">Burkholderia vietnamiensis</name>
    <dbReference type="NCBI Taxonomy" id="60552"/>
    <lineage>
        <taxon>Bacteria</taxon>
        <taxon>Pseudomonadati</taxon>
        <taxon>Pseudomonadota</taxon>
        <taxon>Betaproteobacteria</taxon>
        <taxon>Burkholderiales</taxon>
        <taxon>Burkholderiaceae</taxon>
        <taxon>Burkholderia</taxon>
        <taxon>Burkholderia cepacia complex</taxon>
    </lineage>
</organism>
<keyword evidence="2" id="KW-1185">Reference proteome</keyword>
<reference evidence="1 2" key="1">
    <citation type="submission" date="2020-11" db="EMBL/GenBank/DDBJ databases">
        <title>Enhanced detection system for hospital associated transmission using whole genome sequencing surveillance.</title>
        <authorList>
            <person name="Harrison L.H."/>
            <person name="Van Tyne D."/>
            <person name="Marsh J.W."/>
            <person name="Griffith M.P."/>
            <person name="Snyder D.J."/>
            <person name="Cooper V.S."/>
            <person name="Mustapha M."/>
        </authorList>
    </citation>
    <scope>NUCLEOTIDE SEQUENCE [LARGE SCALE GENOMIC DNA]</scope>
    <source>
        <strain evidence="1 2">BC00020</strain>
    </source>
</reference>
<protein>
    <recommendedName>
        <fullName evidence="3">DUF4352 domain-containing protein</fullName>
    </recommendedName>
</protein>
<sequence>MSSVRTHVRHRRKIILGAAIGIFLLLAGTGALLVSESRNYVDCQRYNYNDKLNGGVKEIGGRKYTINICGSGVNSSHFFGDSMDVVQLTISDERGVILAKRHYKVFWEGQPGHEPLTIGQDRITYQDDEKQADYTIAMPPTTIDWIRARLPFIN</sequence>
<evidence type="ECO:0000313" key="1">
    <source>
        <dbReference type="EMBL" id="MBJ9688814.1"/>
    </source>
</evidence>
<name>A0ABS1AXC6_BURVI</name>